<gene>
    <name evidence="3" type="ORF">V2S66_25790</name>
</gene>
<dbReference type="RefSeq" id="WP_330798926.1">
    <property type="nucleotide sequence ID" value="NZ_JAZEWV010000028.1"/>
</dbReference>
<evidence type="ECO:0000313" key="4">
    <source>
        <dbReference type="Proteomes" id="UP001344658"/>
    </source>
</evidence>
<accession>A0ABU7PHY0</accession>
<feature type="region of interest" description="Disordered" evidence="1">
    <location>
        <begin position="149"/>
        <end position="177"/>
    </location>
</feature>
<sequence length="177" mass="17971">MSARPTPGPDPDPGLQAAMVRAPLDRDAGYRLLAELAGPATVEGTLTGLDALAPGFPDWIVTALFGGTYQREGLALRDRQIATLAALTALGGVEPQLDDHVRNSLRIGVEPREITEVMVHLAPYVGVPKALAGLRVAAAVFRDVTPSASAGVDGADGASEAADDGDAEAGPAAGGAR</sequence>
<dbReference type="InterPro" id="IPR052512">
    <property type="entry name" value="4CMD/NDH-1_regulator"/>
</dbReference>
<comment type="caution">
    <text evidence="3">The sequence shown here is derived from an EMBL/GenBank/DDBJ whole genome shotgun (WGS) entry which is preliminary data.</text>
</comment>
<feature type="domain" description="Carboxymuconolactone decarboxylase-like" evidence="2">
    <location>
        <begin position="58"/>
        <end position="138"/>
    </location>
</feature>
<dbReference type="Pfam" id="PF02627">
    <property type="entry name" value="CMD"/>
    <property type="match status" value="1"/>
</dbReference>
<dbReference type="PANTHER" id="PTHR33570">
    <property type="entry name" value="4-CARBOXYMUCONOLACTONE DECARBOXYLASE FAMILY PROTEIN"/>
    <property type="match status" value="1"/>
</dbReference>
<dbReference type="SUPFAM" id="SSF69118">
    <property type="entry name" value="AhpD-like"/>
    <property type="match status" value="1"/>
</dbReference>
<dbReference type="InterPro" id="IPR003779">
    <property type="entry name" value="CMD-like"/>
</dbReference>
<reference evidence="3 4" key="1">
    <citation type="submission" date="2023-12" db="EMBL/GenBank/DDBJ databases">
        <title>Streptomyces sp. V4-01.</title>
        <authorList>
            <person name="Somphong A."/>
            <person name="Phongsopitanun W."/>
        </authorList>
    </citation>
    <scope>NUCLEOTIDE SEQUENCE [LARGE SCALE GENOMIC DNA]</scope>
    <source>
        <strain evidence="3 4">V4-01</strain>
    </source>
</reference>
<dbReference type="Gene3D" id="1.20.1290.10">
    <property type="entry name" value="AhpD-like"/>
    <property type="match status" value="1"/>
</dbReference>
<proteinExistence type="predicted"/>
<dbReference type="PANTHER" id="PTHR33570:SF10">
    <property type="entry name" value="GAMMA-CARBOXYMUCONOLACTONE DECARBOXYLASE"/>
    <property type="match status" value="1"/>
</dbReference>
<organism evidence="3 4">
    <name type="scientific">Actinacidiphila polyblastidii</name>
    <dbReference type="NCBI Taxonomy" id="3110430"/>
    <lineage>
        <taxon>Bacteria</taxon>
        <taxon>Bacillati</taxon>
        <taxon>Actinomycetota</taxon>
        <taxon>Actinomycetes</taxon>
        <taxon>Kitasatosporales</taxon>
        <taxon>Streptomycetaceae</taxon>
        <taxon>Actinacidiphila</taxon>
    </lineage>
</organism>
<dbReference type="Proteomes" id="UP001344658">
    <property type="component" value="Unassembled WGS sequence"/>
</dbReference>
<dbReference type="EMBL" id="JAZEWV010000028">
    <property type="protein sequence ID" value="MEE4545366.1"/>
    <property type="molecule type" value="Genomic_DNA"/>
</dbReference>
<name>A0ABU7PHY0_9ACTN</name>
<keyword evidence="4" id="KW-1185">Reference proteome</keyword>
<evidence type="ECO:0000313" key="3">
    <source>
        <dbReference type="EMBL" id="MEE4545366.1"/>
    </source>
</evidence>
<feature type="compositionally biased region" description="Low complexity" evidence="1">
    <location>
        <begin position="149"/>
        <end position="160"/>
    </location>
</feature>
<dbReference type="InterPro" id="IPR029032">
    <property type="entry name" value="AhpD-like"/>
</dbReference>
<evidence type="ECO:0000259" key="2">
    <source>
        <dbReference type="Pfam" id="PF02627"/>
    </source>
</evidence>
<protein>
    <submittedName>
        <fullName evidence="3">Carboxymuconolactone decarboxylase family protein</fullName>
    </submittedName>
</protein>
<evidence type="ECO:0000256" key="1">
    <source>
        <dbReference type="SAM" id="MobiDB-lite"/>
    </source>
</evidence>